<proteinExistence type="predicted"/>
<keyword evidence="3" id="KW-1185">Reference proteome</keyword>
<dbReference type="Proteomes" id="UP000185744">
    <property type="component" value="Unassembled WGS sequence"/>
</dbReference>
<dbReference type="EMBL" id="MSDW01000002">
    <property type="protein sequence ID" value="OKY77383.1"/>
    <property type="molecule type" value="Genomic_DNA"/>
</dbReference>
<evidence type="ECO:0000313" key="3">
    <source>
        <dbReference type="Proteomes" id="UP000185744"/>
    </source>
</evidence>
<evidence type="ECO:0000256" key="1">
    <source>
        <dbReference type="SAM" id="MobiDB-lite"/>
    </source>
</evidence>
<name>A0A1Q6DSQ8_METT1</name>
<sequence length="34" mass="3995">MGILKKKQGAEQHKIIYRKGKEEKSSEISHKKQK</sequence>
<comment type="caution">
    <text evidence="2">The sequence shown here is derived from an EMBL/GenBank/DDBJ whole genome shotgun (WGS) entry which is preliminary data.</text>
</comment>
<dbReference type="InParanoid" id="A0A1Q6DSQ8"/>
<evidence type="ECO:0000313" key="2">
    <source>
        <dbReference type="EMBL" id="OKY77383.1"/>
    </source>
</evidence>
<gene>
    <name evidence="2" type="ORF">BTN85_2033</name>
</gene>
<feature type="region of interest" description="Disordered" evidence="1">
    <location>
        <begin position="1"/>
        <end position="34"/>
    </location>
</feature>
<organism evidence="2 3">
    <name type="scientific">Methanohalarchaeum thermophilum</name>
    <dbReference type="NCBI Taxonomy" id="1903181"/>
    <lineage>
        <taxon>Archaea</taxon>
        <taxon>Methanobacteriati</taxon>
        <taxon>Methanobacteriota</taxon>
        <taxon>Methanonatronarchaeia</taxon>
        <taxon>Methanonatronarchaeales</taxon>
        <taxon>Methanonatronarchaeaceae</taxon>
        <taxon>Candidatus Methanohalarchaeum</taxon>
    </lineage>
</organism>
<accession>A0A1Q6DSQ8</accession>
<dbReference type="AlphaFoldDB" id="A0A1Q6DSQ8"/>
<protein>
    <submittedName>
        <fullName evidence="2">Uncharacterized protein</fullName>
    </submittedName>
</protein>
<feature type="compositionally biased region" description="Basic and acidic residues" evidence="1">
    <location>
        <begin position="8"/>
        <end position="34"/>
    </location>
</feature>
<reference evidence="2" key="1">
    <citation type="submission" date="2016-12" db="EMBL/GenBank/DDBJ databases">
        <title>Discovery of methanogenic haloarchaea.</title>
        <authorList>
            <person name="Sorokin D.Y."/>
            <person name="Makarova K.S."/>
            <person name="Abbas B."/>
            <person name="Ferrer M."/>
            <person name="Golyshin P.N."/>
        </authorList>
    </citation>
    <scope>NUCLEOTIDE SEQUENCE [LARGE SCALE GENOMIC DNA]</scope>
    <source>
        <strain evidence="2">HMET1</strain>
    </source>
</reference>